<evidence type="ECO:0000259" key="6">
    <source>
        <dbReference type="Pfam" id="PF00389"/>
    </source>
</evidence>
<dbReference type="CDD" id="cd12158">
    <property type="entry name" value="ErythrP_dh"/>
    <property type="match status" value="1"/>
</dbReference>
<dbReference type="InterPro" id="IPR036291">
    <property type="entry name" value="NAD(P)-bd_dom_sf"/>
</dbReference>
<evidence type="ECO:0000313" key="9">
    <source>
        <dbReference type="EMBL" id="SHI86666.1"/>
    </source>
</evidence>
<keyword evidence="2 5" id="KW-0560">Oxidoreductase</keyword>
<dbReference type="NCBIfam" id="NF001309">
    <property type="entry name" value="PRK00257.1"/>
    <property type="match status" value="1"/>
</dbReference>
<organism evidence="9 10">
    <name type="scientific">Tangfeifania diversioriginum</name>
    <dbReference type="NCBI Taxonomy" id="1168035"/>
    <lineage>
        <taxon>Bacteria</taxon>
        <taxon>Pseudomonadati</taxon>
        <taxon>Bacteroidota</taxon>
        <taxon>Bacteroidia</taxon>
        <taxon>Marinilabiliales</taxon>
        <taxon>Prolixibacteraceae</taxon>
        <taxon>Tangfeifania</taxon>
    </lineage>
</organism>
<feature type="domain" description="D-isomer specific 2-hydroxyacid dehydrogenase catalytic" evidence="6">
    <location>
        <begin position="26"/>
        <end position="279"/>
    </location>
</feature>
<dbReference type="EC" id="1.1.1.290" evidence="5"/>
<keyword evidence="10" id="KW-1185">Reference proteome</keyword>
<evidence type="ECO:0000259" key="7">
    <source>
        <dbReference type="Pfam" id="PF02826"/>
    </source>
</evidence>
<dbReference type="EMBL" id="FQZE01000007">
    <property type="protein sequence ID" value="SHI86666.1"/>
    <property type="molecule type" value="Genomic_DNA"/>
</dbReference>
<feature type="active site" evidence="5">
    <location>
        <position position="237"/>
    </location>
</feature>
<feature type="binding site" evidence="5">
    <location>
        <position position="257"/>
    </location>
    <ligand>
        <name>NAD(+)</name>
        <dbReference type="ChEBI" id="CHEBI:57540"/>
    </ligand>
</feature>
<feature type="active site" evidence="5">
    <location>
        <position position="208"/>
    </location>
</feature>
<accession>A0A1M6EMM3</accession>
<comment type="pathway">
    <text evidence="5">Cofactor biosynthesis; pyridoxine 5'-phosphate biosynthesis; pyridoxine 5'-phosphate from D-erythrose 4-phosphate: step 2/5.</text>
</comment>
<comment type="caution">
    <text evidence="5">Lacks conserved residue(s) required for the propagation of feature annotation.</text>
</comment>
<comment type="catalytic activity">
    <reaction evidence="5">
        <text>4-phospho-D-erythronate + NAD(+) = (R)-3-hydroxy-2-oxo-4-phosphooxybutanoate + NADH + H(+)</text>
        <dbReference type="Rhea" id="RHEA:18829"/>
        <dbReference type="ChEBI" id="CHEBI:15378"/>
        <dbReference type="ChEBI" id="CHEBI:57540"/>
        <dbReference type="ChEBI" id="CHEBI:57945"/>
        <dbReference type="ChEBI" id="CHEBI:58538"/>
        <dbReference type="ChEBI" id="CHEBI:58766"/>
        <dbReference type="EC" id="1.1.1.290"/>
    </reaction>
</comment>
<dbReference type="InterPro" id="IPR024531">
    <property type="entry name" value="Erythronate-4-P_DHase_dimer"/>
</dbReference>
<name>A0A1M6EMM3_9BACT</name>
<dbReference type="Proteomes" id="UP000184050">
    <property type="component" value="Unassembled WGS sequence"/>
</dbReference>
<comment type="subunit">
    <text evidence="5">Homodimer.</text>
</comment>
<evidence type="ECO:0000256" key="4">
    <source>
        <dbReference type="ARBA" id="ARBA00023096"/>
    </source>
</evidence>
<feature type="binding site" evidence="5">
    <location>
        <position position="258"/>
    </location>
    <ligand>
        <name>substrate</name>
    </ligand>
</feature>
<evidence type="ECO:0000256" key="1">
    <source>
        <dbReference type="ARBA" id="ARBA00022490"/>
    </source>
</evidence>
<evidence type="ECO:0000256" key="2">
    <source>
        <dbReference type="ARBA" id="ARBA00023002"/>
    </source>
</evidence>
<dbReference type="Gene3D" id="3.40.50.720">
    <property type="entry name" value="NAD(P)-binding Rossmann-like Domain"/>
    <property type="match status" value="2"/>
</dbReference>
<keyword evidence="4 5" id="KW-0664">Pyridoxine biosynthesis</keyword>
<dbReference type="InterPro" id="IPR006139">
    <property type="entry name" value="D-isomer_2_OHA_DH_cat_dom"/>
</dbReference>
<dbReference type="InterPro" id="IPR020921">
    <property type="entry name" value="Erythronate-4-P_DHase"/>
</dbReference>
<comment type="function">
    <text evidence="5">Catalyzes the oxidation of erythronate-4-phosphate to 3-hydroxy-2-oxo-4-phosphonooxybutanoate.</text>
</comment>
<evidence type="ECO:0000256" key="5">
    <source>
        <dbReference type="HAMAP-Rule" id="MF_01825"/>
    </source>
</evidence>
<feature type="binding site" evidence="5">
    <location>
        <position position="45"/>
    </location>
    <ligand>
        <name>substrate</name>
    </ligand>
</feature>
<keyword evidence="3 5" id="KW-0520">NAD</keyword>
<dbReference type="HAMAP" id="MF_01825">
    <property type="entry name" value="PdxB"/>
    <property type="match status" value="1"/>
</dbReference>
<reference evidence="9 10" key="1">
    <citation type="submission" date="2016-11" db="EMBL/GenBank/DDBJ databases">
        <authorList>
            <person name="Jaros S."/>
            <person name="Januszkiewicz K."/>
            <person name="Wedrychowicz H."/>
        </authorList>
    </citation>
    <scope>NUCLEOTIDE SEQUENCE [LARGE SCALE GENOMIC DNA]</scope>
    <source>
        <strain evidence="9 10">DSM 27063</strain>
    </source>
</reference>
<dbReference type="Pfam" id="PF02826">
    <property type="entry name" value="2-Hacid_dh_C"/>
    <property type="match status" value="1"/>
</dbReference>
<dbReference type="GO" id="GO:0005737">
    <property type="term" value="C:cytoplasm"/>
    <property type="evidence" value="ECO:0007669"/>
    <property type="project" value="UniProtKB-SubCell"/>
</dbReference>
<evidence type="ECO:0000256" key="3">
    <source>
        <dbReference type="ARBA" id="ARBA00023027"/>
    </source>
</evidence>
<dbReference type="GO" id="GO:0008615">
    <property type="term" value="P:pyridoxine biosynthetic process"/>
    <property type="evidence" value="ECO:0007669"/>
    <property type="project" value="UniProtKB-UniRule"/>
</dbReference>
<dbReference type="PANTHER" id="PTHR43761:SF1">
    <property type="entry name" value="D-ISOMER SPECIFIC 2-HYDROXYACID DEHYDROGENASE CATALYTIC DOMAIN-CONTAINING PROTEIN-RELATED"/>
    <property type="match status" value="1"/>
</dbReference>
<keyword evidence="1 5" id="KW-0963">Cytoplasm</keyword>
<dbReference type="UniPathway" id="UPA00244">
    <property type="reaction ID" value="UER00310"/>
</dbReference>
<dbReference type="SUPFAM" id="SSF51735">
    <property type="entry name" value="NAD(P)-binding Rossmann-fold domains"/>
    <property type="match status" value="1"/>
</dbReference>
<dbReference type="InterPro" id="IPR050418">
    <property type="entry name" value="D-iso_2-hydroxyacid_DH_PdxB"/>
</dbReference>
<dbReference type="PANTHER" id="PTHR43761">
    <property type="entry name" value="D-ISOMER SPECIFIC 2-HYDROXYACID DEHYDROGENASE FAMILY PROTEIN (AFU_ORTHOLOGUE AFUA_1G13630)"/>
    <property type="match status" value="1"/>
</dbReference>
<evidence type="ECO:0000313" key="10">
    <source>
        <dbReference type="Proteomes" id="UP000184050"/>
    </source>
</evidence>
<dbReference type="AlphaFoldDB" id="A0A1M6EMM3"/>
<comment type="subcellular location">
    <subcellularLocation>
        <location evidence="5">Cytoplasm</location>
    </subcellularLocation>
</comment>
<dbReference type="STRING" id="1168035.SAMN05444280_10750"/>
<dbReference type="Pfam" id="PF11890">
    <property type="entry name" value="DUF3410"/>
    <property type="match status" value="1"/>
</dbReference>
<dbReference type="GO" id="GO:0051287">
    <property type="term" value="F:NAD binding"/>
    <property type="evidence" value="ECO:0007669"/>
    <property type="project" value="InterPro"/>
</dbReference>
<dbReference type="GO" id="GO:0046983">
    <property type="term" value="F:protein dimerization activity"/>
    <property type="evidence" value="ECO:0007669"/>
    <property type="project" value="InterPro"/>
</dbReference>
<dbReference type="Pfam" id="PF00389">
    <property type="entry name" value="2-Hacid_dh"/>
    <property type="match status" value="1"/>
</dbReference>
<dbReference type="SUPFAM" id="SSF52283">
    <property type="entry name" value="Formate/glycerate dehydrogenase catalytic domain-like"/>
    <property type="match status" value="1"/>
</dbReference>
<protein>
    <recommendedName>
        <fullName evidence="5">Erythronate-4-phosphate dehydrogenase</fullName>
        <ecNumber evidence="5">1.1.1.290</ecNumber>
    </recommendedName>
</protein>
<comment type="similarity">
    <text evidence="5">Belongs to the D-isomer specific 2-hydroxyacid dehydrogenase family. PdxB subfamily.</text>
</comment>
<feature type="binding site" evidence="5">
    <location>
        <position position="146"/>
    </location>
    <ligand>
        <name>NAD(+)</name>
        <dbReference type="ChEBI" id="CHEBI:57540"/>
    </ligand>
</feature>
<dbReference type="Gene3D" id="3.30.1370.170">
    <property type="match status" value="1"/>
</dbReference>
<feature type="domain" description="D-isomer specific 2-hydroxyacid dehydrogenase NAD-binding" evidence="7">
    <location>
        <begin position="107"/>
        <end position="256"/>
    </location>
</feature>
<dbReference type="OrthoDB" id="1522997at2"/>
<proteinExistence type="inferred from homology"/>
<dbReference type="GO" id="GO:0033711">
    <property type="term" value="F:4-phosphoerythronate dehydrogenase activity"/>
    <property type="evidence" value="ECO:0007669"/>
    <property type="project" value="UniProtKB-EC"/>
</dbReference>
<dbReference type="InterPro" id="IPR038251">
    <property type="entry name" value="PdxB_dimer_sf"/>
</dbReference>
<feature type="binding site" evidence="5">
    <location>
        <position position="232"/>
    </location>
    <ligand>
        <name>NAD(+)</name>
        <dbReference type="ChEBI" id="CHEBI:57540"/>
    </ligand>
</feature>
<sequence length="376" mass="42379">MKIVIDDKIPYIRGAFEPFAEVVYLPGSKTTPEVVKDADALITRTRTKCNRELLEGSKVKFIATATIGFDHIDTEYCKQAGIEWTNAPGCNAESVNQYIASALFSWSMRKRTDLTAKTIGIIGVGHVGSRVAHFCKTIGMKVLLNDPPRERVEGPENFVSLKKIQEEADIITFHVPLNMTGQDTTYHMADEPFLQNLKKKPLLINSCRGEIFDSEALYNAYEAGDISEFILDCWENEPDIDLDLLNISEFGTPHIAGYSKDGKANGTKMSVQAISRFFNLGIDNWEPTNIEPPAKPIIEIDGNQRREYSVLAEAVLSTYDIENDDEALREAPHQFEQLRGDYPVRREFDAHTVETKNVEEETLKKIKNLGFEIKPQ</sequence>
<evidence type="ECO:0000259" key="8">
    <source>
        <dbReference type="Pfam" id="PF11890"/>
    </source>
</evidence>
<feature type="active site" description="Proton donor" evidence="5">
    <location>
        <position position="254"/>
    </location>
</feature>
<feature type="binding site" evidence="5">
    <location>
        <position position="66"/>
    </location>
    <ligand>
        <name>substrate</name>
    </ligand>
</feature>
<dbReference type="RefSeq" id="WP_073167255.1">
    <property type="nucleotide sequence ID" value="NZ_FQZE01000007.1"/>
</dbReference>
<feature type="domain" description="Erythronate-4-phosphate dehydrogenase dimerisation" evidence="8">
    <location>
        <begin position="293"/>
        <end position="370"/>
    </location>
</feature>
<gene>
    <name evidence="5" type="primary">pdxB</name>
    <name evidence="9" type="ORF">SAMN05444280_10750</name>
</gene>
<dbReference type="InterPro" id="IPR006140">
    <property type="entry name" value="D-isomer_DH_NAD-bd"/>
</dbReference>